<reference evidence="2 3" key="1">
    <citation type="journal article" date="2009" name="Science">
        <title>Green evolution and dynamic adaptations revealed by genomes of the marine picoeukaryotes Micromonas.</title>
        <authorList>
            <person name="Worden A.Z."/>
            <person name="Lee J.H."/>
            <person name="Mock T."/>
            <person name="Rouze P."/>
            <person name="Simmons M.P."/>
            <person name="Aerts A.L."/>
            <person name="Allen A.E."/>
            <person name="Cuvelier M.L."/>
            <person name="Derelle E."/>
            <person name="Everett M.V."/>
            <person name="Foulon E."/>
            <person name="Grimwood J."/>
            <person name="Gundlach H."/>
            <person name="Henrissat B."/>
            <person name="Napoli C."/>
            <person name="McDonald S.M."/>
            <person name="Parker M.S."/>
            <person name="Rombauts S."/>
            <person name="Salamov A."/>
            <person name="Von Dassow P."/>
            <person name="Badger J.H."/>
            <person name="Coutinho P.M."/>
            <person name="Demir E."/>
            <person name="Dubchak I."/>
            <person name="Gentemann C."/>
            <person name="Eikrem W."/>
            <person name="Gready J.E."/>
            <person name="John U."/>
            <person name="Lanier W."/>
            <person name="Lindquist E.A."/>
            <person name="Lucas S."/>
            <person name="Mayer K.F."/>
            <person name="Moreau H."/>
            <person name="Not F."/>
            <person name="Otillar R."/>
            <person name="Panaud O."/>
            <person name="Pangilinan J."/>
            <person name="Paulsen I."/>
            <person name="Piegu B."/>
            <person name="Poliakov A."/>
            <person name="Robbens S."/>
            <person name="Schmutz J."/>
            <person name="Toulza E."/>
            <person name="Wyss T."/>
            <person name="Zelensky A."/>
            <person name="Zhou K."/>
            <person name="Armbrust E.V."/>
            <person name="Bhattacharya D."/>
            <person name="Goodenough U.W."/>
            <person name="Van de Peer Y."/>
            <person name="Grigoriev I.V."/>
        </authorList>
    </citation>
    <scope>NUCLEOTIDE SEQUENCE [LARGE SCALE GENOMIC DNA]</scope>
    <source>
        <strain evidence="2 3">CCMP1545</strain>
    </source>
</reference>
<dbReference type="OMA" id="PRTFERQ"/>
<dbReference type="AlphaFoldDB" id="C1N186"/>
<dbReference type="EMBL" id="GG663744">
    <property type="protein sequence ID" value="EEH54399.1"/>
    <property type="molecule type" value="Genomic_DNA"/>
</dbReference>
<dbReference type="KEGG" id="mpp:MICPUCDRAFT_51305"/>
<evidence type="ECO:0000313" key="3">
    <source>
        <dbReference type="Proteomes" id="UP000001876"/>
    </source>
</evidence>
<feature type="compositionally biased region" description="Low complexity" evidence="1">
    <location>
        <begin position="1"/>
        <end position="12"/>
    </location>
</feature>
<protein>
    <submittedName>
        <fullName evidence="2">Predicted protein</fullName>
    </submittedName>
</protein>
<organism evidence="3">
    <name type="scientific">Micromonas pusilla (strain CCMP1545)</name>
    <name type="common">Picoplanktonic green alga</name>
    <dbReference type="NCBI Taxonomy" id="564608"/>
    <lineage>
        <taxon>Eukaryota</taxon>
        <taxon>Viridiplantae</taxon>
        <taxon>Chlorophyta</taxon>
        <taxon>Mamiellophyceae</taxon>
        <taxon>Mamiellales</taxon>
        <taxon>Mamiellaceae</taxon>
        <taxon>Micromonas</taxon>
    </lineage>
</organism>
<evidence type="ECO:0000256" key="1">
    <source>
        <dbReference type="SAM" id="MobiDB-lite"/>
    </source>
</evidence>
<accession>C1N186</accession>
<feature type="region of interest" description="Disordered" evidence="1">
    <location>
        <begin position="1"/>
        <end position="37"/>
    </location>
</feature>
<keyword evidence="3" id="KW-1185">Reference proteome</keyword>
<gene>
    <name evidence="2" type="ORF">MICPUCDRAFT_51305</name>
</gene>
<name>C1N186_MICPC</name>
<dbReference type="Proteomes" id="UP000001876">
    <property type="component" value="Unassembled WGS sequence"/>
</dbReference>
<dbReference type="OrthoDB" id="10566837at2759"/>
<dbReference type="RefSeq" id="XP_003061769.1">
    <property type="nucleotide sequence ID" value="XM_003061723.1"/>
</dbReference>
<dbReference type="GeneID" id="9686964"/>
<sequence>MTSETSSETSSEVGASPTSEEEWVNPFPVPREPGHQVPRTFERQEAGTHVQIKLANEEFGQRMDVQEMMMKVMQATICSCPEDPLQFITDYLERELTGEGNEAIKNGFVDPNETNVHDYAGNVKFQIVLHRLSSALIEFKPEGDPLSFAVEYLKKLKEDPEPRR</sequence>
<evidence type="ECO:0000313" key="2">
    <source>
        <dbReference type="EMBL" id="EEH54399.1"/>
    </source>
</evidence>
<proteinExistence type="predicted"/>